<dbReference type="GO" id="GO:0005777">
    <property type="term" value="C:peroxisome"/>
    <property type="evidence" value="ECO:0007669"/>
    <property type="project" value="UniProtKB-SubCell"/>
</dbReference>
<dbReference type="InterPro" id="IPR043504">
    <property type="entry name" value="Peptidase_S1_PA_chymotrypsin"/>
</dbReference>
<dbReference type="Proteomes" id="UP000515158">
    <property type="component" value="Unplaced"/>
</dbReference>
<dbReference type="InParanoid" id="A0A6P8ZD64"/>
<organism evidence="3">
    <name type="scientific">Thrips palmi</name>
    <name type="common">Melon thrips</name>
    <dbReference type="NCBI Taxonomy" id="161013"/>
    <lineage>
        <taxon>Eukaryota</taxon>
        <taxon>Metazoa</taxon>
        <taxon>Ecdysozoa</taxon>
        <taxon>Arthropoda</taxon>
        <taxon>Hexapoda</taxon>
        <taxon>Insecta</taxon>
        <taxon>Pterygota</taxon>
        <taxon>Neoptera</taxon>
        <taxon>Paraneoptera</taxon>
        <taxon>Thysanoptera</taxon>
        <taxon>Terebrantia</taxon>
        <taxon>Thripoidea</taxon>
        <taxon>Thripidae</taxon>
        <taxon>Thrips</taxon>
    </lineage>
</organism>
<dbReference type="Pfam" id="PF13365">
    <property type="entry name" value="Trypsin_2"/>
    <property type="match status" value="1"/>
</dbReference>
<evidence type="ECO:0000313" key="2">
    <source>
        <dbReference type="Proteomes" id="UP000515158"/>
    </source>
</evidence>
<dbReference type="KEGG" id="tpal:117648648"/>
<sequence>MWGSGVVVDKEKRVVLTCAHVLAEDEPVSVFWGGHSVKASVLWRSADGVPYDVAVLQLADDACVAELEALALDTRPPRVGEPVLAVGYPLFSERCAVPAEALSEHRVVRPLVSRGEVSGWWRSSSSQILSTCCVQSGASGGPLLRLGPTGPTAIGVLVCNAQLGCGRDAVVYPHVNFALWADTVAGPINEFLASGDAAVLAGLQCDSPSVQRQWKLQPPKMCKL</sequence>
<dbReference type="PANTHER" id="PTHR21004">
    <property type="entry name" value="SERINE PROTEASE-RELATED"/>
    <property type="match status" value="1"/>
</dbReference>
<keyword evidence="1" id="KW-0576">Peroxisome</keyword>
<reference evidence="3" key="1">
    <citation type="submission" date="2025-08" db="UniProtKB">
        <authorList>
            <consortium name="RefSeq"/>
        </authorList>
    </citation>
    <scope>IDENTIFICATION</scope>
    <source>
        <tissue evidence="3">Total insect</tissue>
    </source>
</reference>
<dbReference type="GO" id="GO:0031998">
    <property type="term" value="P:regulation of fatty acid beta-oxidation"/>
    <property type="evidence" value="ECO:0007669"/>
    <property type="project" value="TreeGrafter"/>
</dbReference>
<name>A0A6P8ZD64_THRPL</name>
<dbReference type="PANTHER" id="PTHR21004:SF0">
    <property type="entry name" value="PEROXISOMAL LEADER PEPTIDE-PROCESSING PROTEASE"/>
    <property type="match status" value="1"/>
</dbReference>
<dbReference type="Gene3D" id="2.40.10.10">
    <property type="entry name" value="Trypsin-like serine proteases"/>
    <property type="match status" value="2"/>
</dbReference>
<keyword evidence="1" id="KW-0720">Serine protease</keyword>
<comment type="function">
    <text evidence="1">Peroxisomal protease that mediates both the removal of the leader peptide from proteins containing a PTS2 target sequence and processes several PTS1-containing proteins. Catalyzes the processing of PTS1-proteins involved in the peroxisomal beta-oxidation of fatty acids.</text>
</comment>
<keyword evidence="1 3" id="KW-0645">Protease</keyword>
<accession>A0A6P8ZD64</accession>
<dbReference type="RefSeq" id="XP_034247187.1">
    <property type="nucleotide sequence ID" value="XM_034391296.1"/>
</dbReference>
<dbReference type="GO" id="GO:0016485">
    <property type="term" value="P:protein processing"/>
    <property type="evidence" value="ECO:0007669"/>
    <property type="project" value="InterPro"/>
</dbReference>
<comment type="similarity">
    <text evidence="1">Belongs to the peptidase S1B family.</text>
</comment>
<evidence type="ECO:0000256" key="1">
    <source>
        <dbReference type="PIRNR" id="PIRNR037989"/>
    </source>
</evidence>
<dbReference type="InterPro" id="IPR009003">
    <property type="entry name" value="Peptidase_S1_PA"/>
</dbReference>
<dbReference type="GeneID" id="117648648"/>
<evidence type="ECO:0000313" key="3">
    <source>
        <dbReference type="RefSeq" id="XP_034247187.1"/>
    </source>
</evidence>
<gene>
    <name evidence="3" type="primary">LOC117648648</name>
</gene>
<comment type="subcellular location">
    <subcellularLocation>
        <location evidence="1">Peroxisome</location>
    </subcellularLocation>
</comment>
<dbReference type="EC" id="3.4.21.-" evidence="1"/>
<dbReference type="OrthoDB" id="17845at2759"/>
<dbReference type="InterPro" id="IPR039245">
    <property type="entry name" value="TYSND1/DEG15"/>
</dbReference>
<keyword evidence="2" id="KW-1185">Reference proteome</keyword>
<proteinExistence type="inferred from homology"/>
<keyword evidence="1" id="KW-0378">Hydrolase</keyword>
<dbReference type="GO" id="GO:0004252">
    <property type="term" value="F:serine-type endopeptidase activity"/>
    <property type="evidence" value="ECO:0007669"/>
    <property type="project" value="InterPro"/>
</dbReference>
<protein>
    <recommendedName>
        <fullName evidence="1">Peroxisomal leader peptide-processing protease</fullName>
        <ecNumber evidence="1">3.4.21.-</ecNumber>
    </recommendedName>
</protein>
<dbReference type="SUPFAM" id="SSF50494">
    <property type="entry name" value="Trypsin-like serine proteases"/>
    <property type="match status" value="1"/>
</dbReference>
<dbReference type="AlphaFoldDB" id="A0A6P8ZD64"/>
<comment type="PTM">
    <text evidence="1">The full-lengh TYSND1 is the active the proteolytic processing of PTS1- and PTS2-proteins and in self-cleavage, and intermolecular self-cleavage of TYSND1 down-regulates its protease activity.</text>
</comment>